<dbReference type="AlphaFoldDB" id="A0A151K0Z6"/>
<evidence type="ECO:0000313" key="2">
    <source>
        <dbReference type="Proteomes" id="UP000078541"/>
    </source>
</evidence>
<dbReference type="EMBL" id="KQ981210">
    <property type="protein sequence ID" value="KYN44629.1"/>
    <property type="molecule type" value="Genomic_DNA"/>
</dbReference>
<evidence type="ECO:0000313" key="1">
    <source>
        <dbReference type="EMBL" id="KYN44629.1"/>
    </source>
</evidence>
<keyword evidence="2" id="KW-1185">Reference proteome</keyword>
<organism evidence="1 2">
    <name type="scientific">Trachymyrmex septentrionalis</name>
    <dbReference type="NCBI Taxonomy" id="34720"/>
    <lineage>
        <taxon>Eukaryota</taxon>
        <taxon>Metazoa</taxon>
        <taxon>Ecdysozoa</taxon>
        <taxon>Arthropoda</taxon>
        <taxon>Hexapoda</taxon>
        <taxon>Insecta</taxon>
        <taxon>Pterygota</taxon>
        <taxon>Neoptera</taxon>
        <taxon>Endopterygota</taxon>
        <taxon>Hymenoptera</taxon>
        <taxon>Apocrita</taxon>
        <taxon>Aculeata</taxon>
        <taxon>Formicoidea</taxon>
        <taxon>Formicidae</taxon>
        <taxon>Myrmicinae</taxon>
        <taxon>Trachymyrmex</taxon>
    </lineage>
</organism>
<name>A0A151K0Z6_9HYME</name>
<sequence length="83" mass="10007">MKTRNKDKRKGGYWAERERMREGEWIIREGKGVREREKQKQSMRGRERKIAPVATSSCGYRVRGEYRVIIQFVRFSTILHSFN</sequence>
<accession>A0A151K0Z6</accession>
<proteinExistence type="predicted"/>
<protein>
    <submittedName>
        <fullName evidence="1">Uncharacterized protein</fullName>
    </submittedName>
</protein>
<reference evidence="1 2" key="1">
    <citation type="submission" date="2016-03" db="EMBL/GenBank/DDBJ databases">
        <title>Trachymyrmex septentrionalis WGS genome.</title>
        <authorList>
            <person name="Nygaard S."/>
            <person name="Hu H."/>
            <person name="Boomsma J."/>
            <person name="Zhang G."/>
        </authorList>
    </citation>
    <scope>NUCLEOTIDE SEQUENCE [LARGE SCALE GENOMIC DNA]</scope>
    <source>
        <strain evidence="1">Tsep2-gDNA-1</strain>
        <tissue evidence="1">Whole body</tissue>
    </source>
</reference>
<gene>
    <name evidence="1" type="ORF">ALC56_00916</name>
</gene>
<dbReference type="Proteomes" id="UP000078541">
    <property type="component" value="Unassembled WGS sequence"/>
</dbReference>